<sequence length="174" mass="19664">METNVMIENSMEVPVITAKSMEPRKTITQYSIQELKLTEASIAAILAVTEATDKTICKKMKSESIDAFRLAYRVSSTRGRKNAWINRYRYLKPSLYLKLKNAIEFGLSSKANTSRCRKPPLKQFPYIRYETVVAASATSGCQVLLRNANATMVLGLGFKDQSVSRHFRRNGSQE</sequence>
<keyword evidence="2" id="KW-1185">Reference proteome</keyword>
<dbReference type="Proteomes" id="UP000467840">
    <property type="component" value="Chromosome 7"/>
</dbReference>
<comment type="caution">
    <text evidence="1">The sequence shown here is derived from an EMBL/GenBank/DDBJ whole genome shotgun (WGS) entry which is preliminary data.</text>
</comment>
<proteinExistence type="predicted"/>
<organism evidence="1 2">
    <name type="scientific">Hevea brasiliensis</name>
    <name type="common">Para rubber tree</name>
    <name type="synonym">Siphonia brasiliensis</name>
    <dbReference type="NCBI Taxonomy" id="3981"/>
    <lineage>
        <taxon>Eukaryota</taxon>
        <taxon>Viridiplantae</taxon>
        <taxon>Streptophyta</taxon>
        <taxon>Embryophyta</taxon>
        <taxon>Tracheophyta</taxon>
        <taxon>Spermatophyta</taxon>
        <taxon>Magnoliopsida</taxon>
        <taxon>eudicotyledons</taxon>
        <taxon>Gunneridae</taxon>
        <taxon>Pentapetalae</taxon>
        <taxon>rosids</taxon>
        <taxon>fabids</taxon>
        <taxon>Malpighiales</taxon>
        <taxon>Euphorbiaceae</taxon>
        <taxon>Crotonoideae</taxon>
        <taxon>Micrandreae</taxon>
        <taxon>Hevea</taxon>
    </lineage>
</organism>
<protein>
    <submittedName>
        <fullName evidence="1">Uncharacterized protein</fullName>
    </submittedName>
</protein>
<dbReference type="AlphaFoldDB" id="A0A6A6L7H5"/>
<name>A0A6A6L7H5_HEVBR</name>
<accession>A0A6A6L7H5</accession>
<gene>
    <name evidence="1" type="ORF">GH714_035942</name>
</gene>
<evidence type="ECO:0000313" key="2">
    <source>
        <dbReference type="Proteomes" id="UP000467840"/>
    </source>
</evidence>
<evidence type="ECO:0000313" key="1">
    <source>
        <dbReference type="EMBL" id="KAF2296063.1"/>
    </source>
</evidence>
<reference evidence="1 2" key="1">
    <citation type="journal article" date="2020" name="Mol. Plant">
        <title>The Chromosome-Based Rubber Tree Genome Provides New Insights into Spurge Genome Evolution and Rubber Biosynthesis.</title>
        <authorList>
            <person name="Liu J."/>
            <person name="Shi C."/>
            <person name="Shi C.C."/>
            <person name="Li W."/>
            <person name="Zhang Q.J."/>
            <person name="Zhang Y."/>
            <person name="Li K."/>
            <person name="Lu H.F."/>
            <person name="Shi C."/>
            <person name="Zhu S.T."/>
            <person name="Xiao Z.Y."/>
            <person name="Nan H."/>
            <person name="Yue Y."/>
            <person name="Zhu X.G."/>
            <person name="Wu Y."/>
            <person name="Hong X.N."/>
            <person name="Fan G.Y."/>
            <person name="Tong Y."/>
            <person name="Zhang D."/>
            <person name="Mao C.L."/>
            <person name="Liu Y.L."/>
            <person name="Hao S.J."/>
            <person name="Liu W.Q."/>
            <person name="Lv M.Q."/>
            <person name="Zhang H.B."/>
            <person name="Liu Y."/>
            <person name="Hu-Tang G.R."/>
            <person name="Wang J.P."/>
            <person name="Wang J.H."/>
            <person name="Sun Y.H."/>
            <person name="Ni S.B."/>
            <person name="Chen W.B."/>
            <person name="Zhang X.C."/>
            <person name="Jiao Y.N."/>
            <person name="Eichler E.E."/>
            <person name="Li G.H."/>
            <person name="Liu X."/>
            <person name="Gao L.Z."/>
        </authorList>
    </citation>
    <scope>NUCLEOTIDE SEQUENCE [LARGE SCALE GENOMIC DNA]</scope>
    <source>
        <strain evidence="2">cv. GT1</strain>
        <tissue evidence="1">Leaf</tissue>
    </source>
</reference>
<dbReference type="EMBL" id="JAAGAX010000013">
    <property type="protein sequence ID" value="KAF2296063.1"/>
    <property type="molecule type" value="Genomic_DNA"/>
</dbReference>